<dbReference type="EMBL" id="GGEC01093301">
    <property type="protein sequence ID" value="MBX73785.1"/>
    <property type="molecule type" value="Transcribed_RNA"/>
</dbReference>
<reference evidence="1" key="1">
    <citation type="submission" date="2018-02" db="EMBL/GenBank/DDBJ databases">
        <title>Rhizophora mucronata_Transcriptome.</title>
        <authorList>
            <person name="Meera S.P."/>
            <person name="Sreeshan A."/>
            <person name="Augustine A."/>
        </authorList>
    </citation>
    <scope>NUCLEOTIDE SEQUENCE</scope>
    <source>
        <tissue evidence="1">Leaf</tissue>
    </source>
</reference>
<name>A0A2P2R3H5_RHIMU</name>
<proteinExistence type="predicted"/>
<sequence>MGSTFGNSLIAKTKGRLHTSTLPQTLQEWEFCALGRLFCFFNRYLMLVLLYSER</sequence>
<protein>
    <submittedName>
        <fullName evidence="1">Uncharacterized protein</fullName>
    </submittedName>
</protein>
<dbReference type="AlphaFoldDB" id="A0A2P2R3H5"/>
<organism evidence="1">
    <name type="scientific">Rhizophora mucronata</name>
    <name type="common">Asiatic mangrove</name>
    <dbReference type="NCBI Taxonomy" id="61149"/>
    <lineage>
        <taxon>Eukaryota</taxon>
        <taxon>Viridiplantae</taxon>
        <taxon>Streptophyta</taxon>
        <taxon>Embryophyta</taxon>
        <taxon>Tracheophyta</taxon>
        <taxon>Spermatophyta</taxon>
        <taxon>Magnoliopsida</taxon>
        <taxon>eudicotyledons</taxon>
        <taxon>Gunneridae</taxon>
        <taxon>Pentapetalae</taxon>
        <taxon>rosids</taxon>
        <taxon>fabids</taxon>
        <taxon>Malpighiales</taxon>
        <taxon>Rhizophoraceae</taxon>
        <taxon>Rhizophora</taxon>
    </lineage>
</organism>
<evidence type="ECO:0000313" key="1">
    <source>
        <dbReference type="EMBL" id="MBX73785.1"/>
    </source>
</evidence>
<accession>A0A2P2R3H5</accession>